<protein>
    <submittedName>
        <fullName evidence="1">Uncharacterized protein</fullName>
    </submittedName>
</protein>
<dbReference type="AlphaFoldDB" id="A0A0F9QK34"/>
<organism evidence="1">
    <name type="scientific">marine sediment metagenome</name>
    <dbReference type="NCBI Taxonomy" id="412755"/>
    <lineage>
        <taxon>unclassified sequences</taxon>
        <taxon>metagenomes</taxon>
        <taxon>ecological metagenomes</taxon>
    </lineage>
</organism>
<proteinExistence type="predicted"/>
<name>A0A0F9QK34_9ZZZZ</name>
<evidence type="ECO:0000313" key="1">
    <source>
        <dbReference type="EMBL" id="KKN42804.1"/>
    </source>
</evidence>
<accession>A0A0F9QK34</accession>
<comment type="caution">
    <text evidence="1">The sequence shown here is derived from an EMBL/GenBank/DDBJ whole genome shotgun (WGS) entry which is preliminary data.</text>
</comment>
<reference evidence="1" key="1">
    <citation type="journal article" date="2015" name="Nature">
        <title>Complex archaea that bridge the gap between prokaryotes and eukaryotes.</title>
        <authorList>
            <person name="Spang A."/>
            <person name="Saw J.H."/>
            <person name="Jorgensen S.L."/>
            <person name="Zaremba-Niedzwiedzka K."/>
            <person name="Martijn J."/>
            <person name="Lind A.E."/>
            <person name="van Eijk R."/>
            <person name="Schleper C."/>
            <person name="Guy L."/>
            <person name="Ettema T.J."/>
        </authorList>
    </citation>
    <scope>NUCLEOTIDE SEQUENCE</scope>
</reference>
<sequence length="154" mass="16995">MTSTFLAKAETAAPVIVPDAPRGTYITPDELEAVLGVLRSSTDYAFQLMRMMEAFRADSMAAGDPKLISSRKNGLAILTDAEAADHTVKQAAAGLKKTQRAIMRGVASVRPSHLEEVRRRRWERETTNMSRVLQGTRELESTLFLREITDKSSG</sequence>
<dbReference type="EMBL" id="LAZR01001555">
    <property type="protein sequence ID" value="KKN42804.1"/>
    <property type="molecule type" value="Genomic_DNA"/>
</dbReference>
<gene>
    <name evidence="1" type="ORF">LCGC14_0709360</name>
</gene>